<evidence type="ECO:0000313" key="3">
    <source>
        <dbReference type="EMBL" id="OCH93513.1"/>
    </source>
</evidence>
<feature type="domain" description="DUF6699" evidence="2">
    <location>
        <begin position="56"/>
        <end position="187"/>
    </location>
</feature>
<dbReference type="Proteomes" id="UP000250043">
    <property type="component" value="Unassembled WGS sequence"/>
</dbReference>
<accession>A0A8E2DPT2</accession>
<feature type="compositionally biased region" description="Basic and acidic residues" evidence="1">
    <location>
        <begin position="215"/>
        <end position="244"/>
    </location>
</feature>
<name>A0A8E2DPT2_9APHY</name>
<evidence type="ECO:0000313" key="4">
    <source>
        <dbReference type="Proteomes" id="UP000250043"/>
    </source>
</evidence>
<dbReference type="OrthoDB" id="21474at2759"/>
<dbReference type="AlphaFoldDB" id="A0A8E2DPT2"/>
<reference evidence="3 4" key="1">
    <citation type="submission" date="2016-07" db="EMBL/GenBank/DDBJ databases">
        <title>Draft genome of the white-rot fungus Obba rivulosa 3A-2.</title>
        <authorList>
            <consortium name="DOE Joint Genome Institute"/>
            <person name="Miettinen O."/>
            <person name="Riley R."/>
            <person name="Acob R."/>
            <person name="Barry K."/>
            <person name="Cullen D."/>
            <person name="De Vries R."/>
            <person name="Hainaut M."/>
            <person name="Hatakka A."/>
            <person name="Henrissat B."/>
            <person name="Hilden K."/>
            <person name="Kuo R."/>
            <person name="Labutti K."/>
            <person name="Lipzen A."/>
            <person name="Makela M.R."/>
            <person name="Sandor L."/>
            <person name="Spatafora J.W."/>
            <person name="Grigoriev I.V."/>
            <person name="Hibbett D.S."/>
        </authorList>
    </citation>
    <scope>NUCLEOTIDE SEQUENCE [LARGE SCALE GENOMIC DNA]</scope>
    <source>
        <strain evidence="3 4">3A-2</strain>
    </source>
</reference>
<keyword evidence="4" id="KW-1185">Reference proteome</keyword>
<organism evidence="3 4">
    <name type="scientific">Obba rivulosa</name>
    <dbReference type="NCBI Taxonomy" id="1052685"/>
    <lineage>
        <taxon>Eukaryota</taxon>
        <taxon>Fungi</taxon>
        <taxon>Dikarya</taxon>
        <taxon>Basidiomycota</taxon>
        <taxon>Agaricomycotina</taxon>
        <taxon>Agaricomycetes</taxon>
        <taxon>Polyporales</taxon>
        <taxon>Gelatoporiaceae</taxon>
        <taxon>Obba</taxon>
    </lineage>
</organism>
<proteinExistence type="predicted"/>
<gene>
    <name evidence="3" type="ORF">OBBRIDRAFT_817770</name>
</gene>
<evidence type="ECO:0000259" key="2">
    <source>
        <dbReference type="Pfam" id="PF20415"/>
    </source>
</evidence>
<sequence>MVHATYLKHRDKVDKFAEGPSYGPVLETIYLRKLKVKLKTNPLLGLPKKGGDHLACNMLFSVAQCQRTTENRGLSWSAGRQAPATWPRVMQLRIVSLAFPWVIEVMASNASLGVTCSDVIEGIYAFLQRRVTQAQLDSVPAELQGVMGKAYRYNRSAKPDVPGGQLPGTMLRCDWLGMDTIFGGIVENEALVKKRYGGAMPCTFELRCVERQPLSERGAEAPREREVRMRGRARAERRAAHPEAIDTCDWSPP</sequence>
<dbReference type="InterPro" id="IPR046522">
    <property type="entry name" value="DUF6699"/>
</dbReference>
<evidence type="ECO:0000256" key="1">
    <source>
        <dbReference type="SAM" id="MobiDB-lite"/>
    </source>
</evidence>
<dbReference type="EMBL" id="KV722354">
    <property type="protein sequence ID" value="OCH93513.1"/>
    <property type="molecule type" value="Genomic_DNA"/>
</dbReference>
<dbReference type="Pfam" id="PF20415">
    <property type="entry name" value="DUF6699"/>
    <property type="match status" value="1"/>
</dbReference>
<feature type="region of interest" description="Disordered" evidence="1">
    <location>
        <begin position="215"/>
        <end position="253"/>
    </location>
</feature>
<protein>
    <recommendedName>
        <fullName evidence="2">DUF6699 domain-containing protein</fullName>
    </recommendedName>
</protein>